<organism evidence="2">
    <name type="scientific">marine sediment metagenome</name>
    <dbReference type="NCBI Taxonomy" id="412755"/>
    <lineage>
        <taxon>unclassified sequences</taxon>
        <taxon>metagenomes</taxon>
        <taxon>ecological metagenomes</taxon>
    </lineage>
</organism>
<gene>
    <name evidence="2" type="ORF">LCGC14_1139470</name>
</gene>
<accession>A0A0F9PGU0</accession>
<reference evidence="2" key="1">
    <citation type="journal article" date="2015" name="Nature">
        <title>Complex archaea that bridge the gap between prokaryotes and eukaryotes.</title>
        <authorList>
            <person name="Spang A."/>
            <person name="Saw J.H."/>
            <person name="Jorgensen S.L."/>
            <person name="Zaremba-Niedzwiedzka K."/>
            <person name="Martijn J."/>
            <person name="Lind A.E."/>
            <person name="van Eijk R."/>
            <person name="Schleper C."/>
            <person name="Guy L."/>
            <person name="Ettema T.J."/>
        </authorList>
    </citation>
    <scope>NUCLEOTIDE SEQUENCE</scope>
</reference>
<keyword evidence="1" id="KW-0472">Membrane</keyword>
<feature type="transmembrane region" description="Helical" evidence="1">
    <location>
        <begin position="38"/>
        <end position="54"/>
    </location>
</feature>
<protein>
    <recommendedName>
        <fullName evidence="3">Nicotinamide riboside transporter PnuC</fullName>
    </recommendedName>
</protein>
<evidence type="ECO:0000313" key="2">
    <source>
        <dbReference type="EMBL" id="KKN00256.1"/>
    </source>
</evidence>
<name>A0A0F9PGU0_9ZZZZ</name>
<sequence length="85" mass="9590">MKLSWPETHVDYLEWLGTITGLAGALIISSNIGYVGEGYMLFIVSALSILYVALKLERWGLFTMSLGYAIINAWGVWRWLILPLI</sequence>
<proteinExistence type="predicted"/>
<keyword evidence="1" id="KW-0812">Transmembrane</keyword>
<comment type="caution">
    <text evidence="2">The sequence shown here is derived from an EMBL/GenBank/DDBJ whole genome shotgun (WGS) entry which is preliminary data.</text>
</comment>
<keyword evidence="1" id="KW-1133">Transmembrane helix</keyword>
<evidence type="ECO:0000256" key="1">
    <source>
        <dbReference type="SAM" id="Phobius"/>
    </source>
</evidence>
<dbReference type="AlphaFoldDB" id="A0A0F9PGU0"/>
<dbReference type="EMBL" id="LAZR01005396">
    <property type="protein sequence ID" value="KKN00256.1"/>
    <property type="molecule type" value="Genomic_DNA"/>
</dbReference>
<feature type="transmembrane region" description="Helical" evidence="1">
    <location>
        <begin position="61"/>
        <end position="81"/>
    </location>
</feature>
<evidence type="ECO:0008006" key="3">
    <source>
        <dbReference type="Google" id="ProtNLM"/>
    </source>
</evidence>